<dbReference type="InterPro" id="IPR036052">
    <property type="entry name" value="TrpB-like_PALP_sf"/>
</dbReference>
<dbReference type="PANTHER" id="PTHR42937:SF1">
    <property type="entry name" value="DIAMINOPROPIONATE AMMONIA-LYASE"/>
    <property type="match status" value="1"/>
</dbReference>
<dbReference type="GO" id="GO:0030170">
    <property type="term" value="F:pyridoxal phosphate binding"/>
    <property type="evidence" value="ECO:0007669"/>
    <property type="project" value="InterPro"/>
</dbReference>
<dbReference type="InterPro" id="IPR019871">
    <property type="entry name" value="DiNH2propionate_NH3-lyase_sub"/>
</dbReference>
<dbReference type="EMBL" id="CACRSW010000012">
    <property type="protein sequence ID" value="VYS93430.1"/>
    <property type="molecule type" value="Genomic_DNA"/>
</dbReference>
<accession>A0A6N2SNR2</accession>
<gene>
    <name evidence="3" type="primary">dpaL</name>
    <name evidence="3" type="ORF">AVLFYP127_00278</name>
</gene>
<keyword evidence="3" id="KW-0456">Lyase</keyword>
<dbReference type="EC" id="4.3.1.15" evidence="3"/>
<dbReference type="Gene3D" id="3.40.50.1100">
    <property type="match status" value="3"/>
</dbReference>
<dbReference type="PANTHER" id="PTHR42937">
    <property type="match status" value="1"/>
</dbReference>
<keyword evidence="2" id="KW-0663">Pyridoxal phosphate</keyword>
<dbReference type="CDD" id="cd00640">
    <property type="entry name" value="Trp-synth-beta_II"/>
    <property type="match status" value="1"/>
</dbReference>
<dbReference type="InterPro" id="IPR010081">
    <property type="entry name" value="DiNH2opropionate_NH3_lyase"/>
</dbReference>
<name>A0A6N2SNR2_9FIRM</name>
<evidence type="ECO:0000256" key="2">
    <source>
        <dbReference type="ARBA" id="ARBA00022898"/>
    </source>
</evidence>
<evidence type="ECO:0000313" key="3">
    <source>
        <dbReference type="EMBL" id="VYS93430.1"/>
    </source>
</evidence>
<dbReference type="SUPFAM" id="SSF53686">
    <property type="entry name" value="Tryptophan synthase beta subunit-like PLP-dependent enzymes"/>
    <property type="match status" value="1"/>
</dbReference>
<protein>
    <submittedName>
        <fullName evidence="3">Diaminopropionate ammonia-lyase</fullName>
        <ecNumber evidence="3">4.3.1.15</ecNumber>
    </submittedName>
</protein>
<reference evidence="3" key="1">
    <citation type="submission" date="2019-11" db="EMBL/GenBank/DDBJ databases">
        <authorList>
            <person name="Feng L."/>
        </authorList>
    </citation>
    <scope>NUCLEOTIDE SEQUENCE</scope>
    <source>
        <strain evidence="3">AvaginalisLFYP127</strain>
    </source>
</reference>
<dbReference type="GO" id="GO:1901605">
    <property type="term" value="P:alpha-amino acid metabolic process"/>
    <property type="evidence" value="ECO:0007669"/>
    <property type="project" value="UniProtKB-ARBA"/>
</dbReference>
<dbReference type="AlphaFoldDB" id="A0A6N2SNR2"/>
<dbReference type="GO" id="GO:0008838">
    <property type="term" value="F:diaminopropionate ammonia-lyase activity"/>
    <property type="evidence" value="ECO:0007669"/>
    <property type="project" value="UniProtKB-EC"/>
</dbReference>
<proteinExistence type="predicted"/>
<dbReference type="NCBIfam" id="NF006058">
    <property type="entry name" value="PRK08206.1"/>
    <property type="match status" value="1"/>
</dbReference>
<dbReference type="RefSeq" id="WP_070605967.1">
    <property type="nucleotide sequence ID" value="NZ_CACRSW010000012.1"/>
</dbReference>
<organism evidence="3">
    <name type="scientific">Anaerococcus vaginalis</name>
    <dbReference type="NCBI Taxonomy" id="33037"/>
    <lineage>
        <taxon>Bacteria</taxon>
        <taxon>Bacillati</taxon>
        <taxon>Bacillota</taxon>
        <taxon>Tissierellia</taxon>
        <taxon>Tissierellales</taxon>
        <taxon>Peptoniphilaceae</taxon>
        <taxon>Anaerococcus</taxon>
    </lineage>
</organism>
<evidence type="ECO:0000256" key="1">
    <source>
        <dbReference type="ARBA" id="ARBA00001933"/>
    </source>
</evidence>
<dbReference type="NCBIfam" id="TIGR01747">
    <property type="entry name" value="diampropi_NH3ly"/>
    <property type="match status" value="1"/>
</dbReference>
<comment type="cofactor">
    <cofactor evidence="1">
        <name>pyridoxal 5'-phosphate</name>
        <dbReference type="ChEBI" id="CHEBI:597326"/>
    </cofactor>
</comment>
<dbReference type="InterPro" id="IPR001926">
    <property type="entry name" value="TrpB-like_PALP"/>
</dbReference>
<sequence length="414" mass="46158">MKESFNIVLNERNLEDLADLSFINEEESSKAQKFHASFPQYSVTPLKRLNNLADLFGVEDIFVKDESLRFGLNAFKVLGGSYAMAKYIAQKLDMDLDDLPYEKLISPEIKEKLGKVTFITATDGNHGRGVAWTSQQLEQDCVVLMPDGSALERRDNIRKTGAKCDIMDGLNYDACVRLANKYAEEKGYIMVQDTAWEGYEEIPTWIIQGYSTLAKEASDQLKEAGKKPTHIFLQAGVGSFATGVTGFFSDEFKGSEKPFIGLIEPEKANCNYLTAKINDGKIHNVEGEMNTIMAGLACGEPVTVGYPILKSYVDAFLSVPDSSAARGMRILGNPIGEDERVISGESGAATVGAVSEILQREDLKDIKEKLKLDENSVILFISTEGDTDFEHYRKVVWDGYYTNDEKFEYKKIIR</sequence>
<dbReference type="NCBIfam" id="TIGR03528">
    <property type="entry name" value="2_3_DAP_am_ly"/>
    <property type="match status" value="1"/>
</dbReference>
<dbReference type="Pfam" id="PF00291">
    <property type="entry name" value="PALP"/>
    <property type="match status" value="1"/>
</dbReference>